<reference evidence="1 2" key="1">
    <citation type="submission" date="2016-10" db="EMBL/GenBank/DDBJ databases">
        <authorList>
            <person name="de Groot N.N."/>
        </authorList>
    </citation>
    <scope>NUCLEOTIDE SEQUENCE [LARGE SCALE GENOMIC DNA]</scope>
    <source>
        <strain evidence="1 2">DSM 25186</strain>
    </source>
</reference>
<proteinExistence type="predicted"/>
<gene>
    <name evidence="1" type="ORF">SAMN05421823_11015</name>
</gene>
<dbReference type="EMBL" id="FNFO01000010">
    <property type="protein sequence ID" value="SDM05118.1"/>
    <property type="molecule type" value="Genomic_DNA"/>
</dbReference>
<evidence type="ECO:0000313" key="1">
    <source>
        <dbReference type="EMBL" id="SDM05118.1"/>
    </source>
</evidence>
<sequence length="178" mass="20982">MTEAPNPQENLLIGILGNEGAGKTYTWNRIFQGKIKTQAGYTQLFFNDCEYVNVVLLDQLPTDREATEQFTQERIVLCSLPYRQSSQRFMQYFIERRYHLYLHWLNPGYFDSSQTPIFDTLGFITQCTTTRSVIGIRNGKLPAKNRVKEMRTFIYDWAKARNLIRRKARSRNQIVRIL</sequence>
<accession>A0A1G9Q241</accession>
<dbReference type="Proteomes" id="UP000198510">
    <property type="component" value="Unassembled WGS sequence"/>
</dbReference>
<evidence type="ECO:0000313" key="2">
    <source>
        <dbReference type="Proteomes" id="UP000198510"/>
    </source>
</evidence>
<name>A0A1G9Q241_9BACT</name>
<organism evidence="1 2">
    <name type="scientific">Catalinimonas alkaloidigena</name>
    <dbReference type="NCBI Taxonomy" id="1075417"/>
    <lineage>
        <taxon>Bacteria</taxon>
        <taxon>Pseudomonadati</taxon>
        <taxon>Bacteroidota</taxon>
        <taxon>Cytophagia</taxon>
        <taxon>Cytophagales</taxon>
        <taxon>Catalimonadaceae</taxon>
        <taxon>Catalinimonas</taxon>
    </lineage>
</organism>
<dbReference type="AlphaFoldDB" id="A0A1G9Q241"/>
<keyword evidence="2" id="KW-1185">Reference proteome</keyword>
<protein>
    <submittedName>
        <fullName evidence="1">Uncharacterized protein</fullName>
    </submittedName>
</protein>